<feature type="domain" description="RSE1/DDB1/CPSF1 second beta-propeller" evidence="7">
    <location>
        <begin position="553"/>
        <end position="936"/>
    </location>
</feature>
<keyword evidence="2" id="KW-0507">mRNA processing</keyword>
<dbReference type="GO" id="GO:0003676">
    <property type="term" value="F:nucleic acid binding"/>
    <property type="evidence" value="ECO:0007669"/>
    <property type="project" value="InterPro"/>
</dbReference>
<name>A0A8H7E8H4_9EURO</name>
<dbReference type="InterPro" id="IPR004871">
    <property type="entry name" value="RSE1/DDB1/CPSF1_C"/>
</dbReference>
<feature type="region of interest" description="Disordered" evidence="4">
    <location>
        <begin position="422"/>
        <end position="485"/>
    </location>
</feature>
<feature type="domain" description="RSE1/DDB1/CPSF1 first beta-propeller" evidence="6">
    <location>
        <begin position="13"/>
        <end position="417"/>
    </location>
</feature>
<dbReference type="Gene3D" id="2.130.10.10">
    <property type="entry name" value="YVTN repeat-like/Quinoprotein amine dehydrogenase"/>
    <property type="match status" value="2"/>
</dbReference>
<dbReference type="Pfam" id="PF03178">
    <property type="entry name" value="CPSF_A"/>
    <property type="match status" value="1"/>
</dbReference>
<evidence type="ECO:0000256" key="3">
    <source>
        <dbReference type="ARBA" id="ARBA00023242"/>
    </source>
</evidence>
<dbReference type="GO" id="GO:0006397">
    <property type="term" value="P:mRNA processing"/>
    <property type="evidence" value="ECO:0007669"/>
    <property type="project" value="UniProtKB-KW"/>
</dbReference>
<accession>A0A8H7E8H4</accession>
<proteinExistence type="predicted"/>
<dbReference type="Pfam" id="PF23726">
    <property type="entry name" value="Beta-prop_RSE1_2nd"/>
    <property type="match status" value="1"/>
</dbReference>
<dbReference type="InterPro" id="IPR015943">
    <property type="entry name" value="WD40/YVTN_repeat-like_dom_sf"/>
</dbReference>
<evidence type="ECO:0000259" key="7">
    <source>
        <dbReference type="Pfam" id="PF23726"/>
    </source>
</evidence>
<dbReference type="Proteomes" id="UP000606974">
    <property type="component" value="Unassembled WGS sequence"/>
</dbReference>
<evidence type="ECO:0000313" key="8">
    <source>
        <dbReference type="EMBL" id="KAF7510761.1"/>
    </source>
</evidence>
<feature type="compositionally biased region" description="Acidic residues" evidence="4">
    <location>
        <begin position="441"/>
        <end position="467"/>
    </location>
</feature>
<dbReference type="InterPro" id="IPR018846">
    <property type="entry name" value="Beta-prop_RSE1/DDB1/CPSF1_1st"/>
</dbReference>
<evidence type="ECO:0000259" key="5">
    <source>
        <dbReference type="Pfam" id="PF03178"/>
    </source>
</evidence>
<evidence type="ECO:0000256" key="4">
    <source>
        <dbReference type="SAM" id="MobiDB-lite"/>
    </source>
</evidence>
<dbReference type="Pfam" id="PF10433">
    <property type="entry name" value="Beta-prop_RSE1_1st"/>
    <property type="match status" value="1"/>
</dbReference>
<evidence type="ECO:0000313" key="9">
    <source>
        <dbReference type="Proteomes" id="UP000606974"/>
    </source>
</evidence>
<comment type="subcellular location">
    <subcellularLocation>
        <location evidence="1">Nucleus</location>
    </subcellularLocation>
</comment>
<dbReference type="GO" id="GO:0005634">
    <property type="term" value="C:nucleus"/>
    <property type="evidence" value="ECO:0007669"/>
    <property type="project" value="UniProtKB-SubCell"/>
</dbReference>
<keyword evidence="9" id="KW-1185">Reference proteome</keyword>
<gene>
    <name evidence="8" type="ORF">GJ744_006127</name>
</gene>
<dbReference type="FunFam" id="2.130.10.10:FF:000625">
    <property type="entry name" value="mRNA cleavage and polyadenylation factor subunit"/>
    <property type="match status" value="1"/>
</dbReference>
<dbReference type="PANTHER" id="PTHR10644">
    <property type="entry name" value="DNA REPAIR/RNA PROCESSING CPSF FAMILY"/>
    <property type="match status" value="1"/>
</dbReference>
<dbReference type="EMBL" id="JAACFV010000027">
    <property type="protein sequence ID" value="KAF7510761.1"/>
    <property type="molecule type" value="Genomic_DNA"/>
</dbReference>
<evidence type="ECO:0000256" key="1">
    <source>
        <dbReference type="ARBA" id="ARBA00004123"/>
    </source>
</evidence>
<protein>
    <recommendedName>
        <fullName evidence="10">Protein cft1</fullName>
    </recommendedName>
</protein>
<evidence type="ECO:0000256" key="2">
    <source>
        <dbReference type="ARBA" id="ARBA00022664"/>
    </source>
</evidence>
<dbReference type="InterPro" id="IPR058543">
    <property type="entry name" value="Beta-prop_RSE1/DDB1/CPSF1_2nd"/>
</dbReference>
<sequence length="1385" mass="151409">MQCYTELVPPSGVTNALALPFISPEASNLVVARTSLLQIFSHKQTSNGQDTKLVLVAEYSLPGTITSLGRVKILTSKSGGEAILIAFRDAKLSLIEWDVEKHSIATISIHYYESEALQRSPFTPDLRDCVNHLTIDPSSRCAIFNFAVTNVAIIPFHQAGDDLVMDDYDAEFDREDAERSPTKKTNGDIETYQTPYASSFVLPLTALDPGILHPVHIAFLHEYREPTFGILYSSIARSSALNHERKDVTQYAVLTLDLEQRASTTLLSISRLPNDLSAVIPLPLPVGGALLVGANELIHVDQGGKTSAVGVNEFARKCSSFSMADQSECRMRLEGCQIEQLNASNGDMLIVLATGNLAVLSFRLDGRSVSGMSVRTLSQELGHTLFRSRASCIASLGSHRLFVGSDVADSILLSTARKVSQLKKHSSKSGQRTVGDGNSDVAEDVGEEEGREEEEEEGEEEDDDDLYGDALDKTMTGQSEGVTTSGTNIRVLDRLHCVAPLRDITIGRVGKRKRDGDEIKGNDQPRELDLVVCCGERLAGGVTIFNREIRHDIVSQSKLSQADGVWSFSVKPPAAAADGLGMDRSYDEFMIISKPNEPVQAESILYQISDGFPREKTNTDFDPSAGGTVECGSITNGAHIVQVLEAEIRVYDRDFGLAQIWPIVDEETNADAKAISASFADPYVLILKDDYSIVLLKTDKKGELDEVDLGTELRDGKHISACLYSDQQGTFTKQNTPMATTTSCIVALLSSAGALSIYSLSNLQIKLFFYEGLQFLPSILSHSTPLPRHWKGAEAVSELLIADLGDRNDTRPYLVFKTSGGDFAIYESYKPSVTAFGFRKITLRPVSNAPSVELLEPDQNNPSRKSRPMKMAYVNGLFVALVPGQSPAMIVKVATSSPRIYNLAARPILAFSGHHTASCSQGYVYIDADQNLCMARLPTEISIGHSSWVERKVELGSDVSGIAYFDRTQSYILAASHLADFQLPQDDEWHADWKTEEASCLPQVEQGSVKLLSSATFNIIDNFQLEYAERPMCIKSMNLEVSEETHERKELIVVGTAITKGEDVVARGCIYIFDVVDVVPQPGVPETGLKLKLIAREEVKGAVTSLSRIGSQGFMLAAQGQKCMVRGLKEDLSILPVAFMDMKYYVNVAKELPGTGLCILGDAMNGLWFVGYSEEPYKLQLFGRDQVGLEVMAAEFLPDGKSLYIIAADADGDLHVMQFDPESPESERGTKLLQRSTFHSGSFVTSMTLLPEHEGSSEDSEPIPAANGYSSDCISSGNRQILLTSREGSLGLITPLPEQTYRRLYALQNILTANLEHPCGLNPRAYRAVETDGIGGAAMVDGNLVQRWLDQDSFHKNSTADKVGSSLWELNEDLNEISGCSLLYL</sequence>
<feature type="domain" description="RSE1/DDB1/CPSF1 C-terminal" evidence="5">
    <location>
        <begin position="1007"/>
        <end position="1350"/>
    </location>
</feature>
<dbReference type="OrthoDB" id="6109at2759"/>
<organism evidence="8 9">
    <name type="scientific">Endocarpon pusillum</name>
    <dbReference type="NCBI Taxonomy" id="364733"/>
    <lineage>
        <taxon>Eukaryota</taxon>
        <taxon>Fungi</taxon>
        <taxon>Dikarya</taxon>
        <taxon>Ascomycota</taxon>
        <taxon>Pezizomycotina</taxon>
        <taxon>Eurotiomycetes</taxon>
        <taxon>Chaetothyriomycetidae</taxon>
        <taxon>Verrucariales</taxon>
        <taxon>Verrucariaceae</taxon>
        <taxon>Endocarpon</taxon>
    </lineage>
</organism>
<feature type="compositionally biased region" description="Polar residues" evidence="4">
    <location>
        <begin position="475"/>
        <end position="485"/>
    </location>
</feature>
<evidence type="ECO:0008006" key="10">
    <source>
        <dbReference type="Google" id="ProtNLM"/>
    </source>
</evidence>
<dbReference type="InterPro" id="IPR050358">
    <property type="entry name" value="RSE1/DDB1/CFT1"/>
</dbReference>
<keyword evidence="3" id="KW-0539">Nucleus</keyword>
<comment type="caution">
    <text evidence="8">The sequence shown here is derived from an EMBL/GenBank/DDBJ whole genome shotgun (WGS) entry which is preliminary data.</text>
</comment>
<reference evidence="8" key="1">
    <citation type="submission" date="2020-02" db="EMBL/GenBank/DDBJ databases">
        <authorList>
            <person name="Palmer J.M."/>
        </authorList>
    </citation>
    <scope>NUCLEOTIDE SEQUENCE</scope>
    <source>
        <strain evidence="8">EPUS1.4</strain>
        <tissue evidence="8">Thallus</tissue>
    </source>
</reference>
<evidence type="ECO:0000259" key="6">
    <source>
        <dbReference type="Pfam" id="PF10433"/>
    </source>
</evidence>